<dbReference type="InterPro" id="IPR000836">
    <property type="entry name" value="PRTase_dom"/>
</dbReference>
<dbReference type="GO" id="GO:0016757">
    <property type="term" value="F:glycosyltransferase activity"/>
    <property type="evidence" value="ECO:0007669"/>
    <property type="project" value="UniProtKB-KW"/>
</dbReference>
<proteinExistence type="inferred from homology"/>
<dbReference type="Pfam" id="PF00156">
    <property type="entry name" value="Pribosyltran"/>
    <property type="match status" value="1"/>
</dbReference>
<keyword evidence="3" id="KW-0808">Transferase</keyword>
<dbReference type="AlphaFoldDB" id="A0A068VRB2"/>
<dbReference type="SUPFAM" id="SSF53271">
    <property type="entry name" value="PRTase-like"/>
    <property type="match status" value="1"/>
</dbReference>
<evidence type="ECO:0000313" key="3">
    <source>
        <dbReference type="EMBL" id="CEP26822.1"/>
    </source>
</evidence>
<keyword evidence="3" id="KW-0328">Glycosyltransferase</keyword>
<reference evidence="3" key="1">
    <citation type="submission" date="2014-08" db="EMBL/GenBank/DDBJ databases">
        <authorList>
            <person name="Falentin Helene"/>
        </authorList>
    </citation>
    <scope>NUCLEOTIDE SEQUENCE</scope>
</reference>
<dbReference type="Gene3D" id="3.40.50.2020">
    <property type="match status" value="1"/>
</dbReference>
<dbReference type="InterPro" id="IPR029057">
    <property type="entry name" value="PRTase-like"/>
</dbReference>
<dbReference type="PATRIC" id="fig|66712.6.peg.1234"/>
<organism evidence="3">
    <name type="scientific">Propionibacterium freudenreichii subsp. freudenreichii</name>
    <dbReference type="NCBI Taxonomy" id="66712"/>
    <lineage>
        <taxon>Bacteria</taxon>
        <taxon>Bacillati</taxon>
        <taxon>Actinomycetota</taxon>
        <taxon>Actinomycetes</taxon>
        <taxon>Propionibacteriales</taxon>
        <taxon>Propionibacteriaceae</taxon>
        <taxon>Propionibacterium</taxon>
    </lineage>
</organism>
<protein>
    <submittedName>
        <fullName evidence="3">Phosphoribosyltransferase</fullName>
        <ecNumber evidence="3">2.4.2.-</ecNumber>
    </submittedName>
</protein>
<feature type="domain" description="Phosphoribosyltransferase" evidence="2">
    <location>
        <begin position="211"/>
        <end position="246"/>
    </location>
</feature>
<evidence type="ECO:0000256" key="1">
    <source>
        <dbReference type="ARBA" id="ARBA00008007"/>
    </source>
</evidence>
<dbReference type="KEGG" id="pfre:RM25_1205"/>
<sequence>MNLSHVIAAGQDLLLGSECVACGSPGPVLCAPCDRRLDDGPLVREPDGDDLVDGMVPVWSGSRYDPIAGKLVIAFKDRGAWTLAAPLSRLVSRALAGLLLAGPGGDASPLWGARGPTAGAGGEVPILVPVPADPRRVRARGLDHTTTITRRAAAVCGLEWCKLLRRVSATRDQIGLGSAARRAGQHGTMSIGSPRWCLPRTRGPQLWQARPIVVVDDVVTTGATVREAVRALRAAGARVWGVACAAQTELAGSVPRRVGSPLAPGDQTR</sequence>
<dbReference type="PANTHER" id="PTHR47505">
    <property type="entry name" value="DNA UTILIZATION PROTEIN YHGH"/>
    <property type="match status" value="1"/>
</dbReference>
<dbReference type="InterPro" id="IPR051910">
    <property type="entry name" value="ComF/GntX_DNA_util-trans"/>
</dbReference>
<name>A0A068VRB2_PROFF</name>
<accession>A0A068VRB2</accession>
<evidence type="ECO:0000259" key="2">
    <source>
        <dbReference type="Pfam" id="PF00156"/>
    </source>
</evidence>
<dbReference type="EC" id="2.4.2.-" evidence="3"/>
<dbReference type="PANTHER" id="PTHR47505:SF1">
    <property type="entry name" value="DNA UTILIZATION PROTEIN YHGH"/>
    <property type="match status" value="1"/>
</dbReference>
<dbReference type="EMBL" id="LM676425">
    <property type="protein sequence ID" value="CEP26822.1"/>
    <property type="molecule type" value="Genomic_DNA"/>
</dbReference>
<comment type="similarity">
    <text evidence="1">Belongs to the ComF/GntX family.</text>
</comment>
<dbReference type="RefSeq" id="WP_013160874.1">
    <property type="nucleotide sequence ID" value="NZ_CP010341.1"/>
</dbReference>
<gene>
    <name evidence="3" type="primary">prt</name>
    <name evidence="3" type="ORF">PFCIRM138_10095</name>
</gene>